<dbReference type="InterPro" id="IPR025122">
    <property type="entry name" value="DUF4048"/>
</dbReference>
<feature type="region of interest" description="Disordered" evidence="2">
    <location>
        <begin position="432"/>
        <end position="579"/>
    </location>
</feature>
<evidence type="ECO:0000313" key="4">
    <source>
        <dbReference type="EMBL" id="RKU42066.1"/>
    </source>
</evidence>
<evidence type="ECO:0000256" key="2">
    <source>
        <dbReference type="SAM" id="MobiDB-lite"/>
    </source>
</evidence>
<dbReference type="EMBL" id="QVQW01000062">
    <property type="protein sequence ID" value="RKU42066.1"/>
    <property type="molecule type" value="Genomic_DNA"/>
</dbReference>
<feature type="region of interest" description="Disordered" evidence="2">
    <location>
        <begin position="38"/>
        <end position="67"/>
    </location>
</feature>
<protein>
    <recommendedName>
        <fullName evidence="3">DUF4048 domain-containing protein</fullName>
    </recommendedName>
</protein>
<feature type="compositionally biased region" description="Basic and acidic residues" evidence="2">
    <location>
        <begin position="130"/>
        <end position="150"/>
    </location>
</feature>
<feature type="compositionally biased region" description="Basic and acidic residues" evidence="2">
    <location>
        <begin position="348"/>
        <end position="365"/>
    </location>
</feature>
<reference evidence="4 5" key="1">
    <citation type="submission" date="2018-08" db="EMBL/GenBank/DDBJ databases">
        <title>Draft genome of the lignicolous fungus Coniochaeta pulveracea.</title>
        <authorList>
            <person name="Borstlap C.J."/>
            <person name="De Witt R.N."/>
            <person name="Botha A."/>
            <person name="Volschenk H."/>
        </authorList>
    </citation>
    <scope>NUCLEOTIDE SEQUENCE [LARGE SCALE GENOMIC DNA]</scope>
    <source>
        <strain evidence="4 5">CAB683</strain>
    </source>
</reference>
<feature type="compositionally biased region" description="Polar residues" evidence="2">
    <location>
        <begin position="369"/>
        <end position="379"/>
    </location>
</feature>
<dbReference type="AlphaFoldDB" id="A0A420Y2F5"/>
<evidence type="ECO:0000259" key="3">
    <source>
        <dbReference type="Pfam" id="PF13257"/>
    </source>
</evidence>
<feature type="region of interest" description="Disordered" evidence="2">
    <location>
        <begin position="276"/>
        <end position="301"/>
    </location>
</feature>
<evidence type="ECO:0000256" key="1">
    <source>
        <dbReference type="SAM" id="Coils"/>
    </source>
</evidence>
<organism evidence="4 5">
    <name type="scientific">Coniochaeta pulveracea</name>
    <dbReference type="NCBI Taxonomy" id="177199"/>
    <lineage>
        <taxon>Eukaryota</taxon>
        <taxon>Fungi</taxon>
        <taxon>Dikarya</taxon>
        <taxon>Ascomycota</taxon>
        <taxon>Pezizomycotina</taxon>
        <taxon>Sordariomycetes</taxon>
        <taxon>Sordariomycetidae</taxon>
        <taxon>Coniochaetales</taxon>
        <taxon>Coniochaetaceae</taxon>
        <taxon>Coniochaeta</taxon>
    </lineage>
</organism>
<feature type="compositionally biased region" description="Basic residues" evidence="2">
    <location>
        <begin position="42"/>
        <end position="56"/>
    </location>
</feature>
<evidence type="ECO:0000313" key="5">
    <source>
        <dbReference type="Proteomes" id="UP000275385"/>
    </source>
</evidence>
<feature type="compositionally biased region" description="Basic residues" evidence="2">
    <location>
        <begin position="514"/>
        <end position="528"/>
    </location>
</feature>
<feature type="region of interest" description="Disordered" evidence="2">
    <location>
        <begin position="337"/>
        <end position="384"/>
    </location>
</feature>
<comment type="caution">
    <text evidence="4">The sequence shown here is derived from an EMBL/GenBank/DDBJ whole genome shotgun (WGS) entry which is preliminary data.</text>
</comment>
<gene>
    <name evidence="4" type="ORF">DL546_003692</name>
</gene>
<name>A0A420Y2F5_9PEZI</name>
<proteinExistence type="predicted"/>
<feature type="compositionally biased region" description="Basic and acidic residues" evidence="2">
    <location>
        <begin position="459"/>
        <end position="468"/>
    </location>
</feature>
<dbReference type="Proteomes" id="UP000275385">
    <property type="component" value="Unassembled WGS sequence"/>
</dbReference>
<feature type="compositionally biased region" description="Basic and acidic residues" evidence="2">
    <location>
        <begin position="493"/>
        <end position="508"/>
    </location>
</feature>
<feature type="region of interest" description="Disordered" evidence="2">
    <location>
        <begin position="83"/>
        <end position="199"/>
    </location>
</feature>
<feature type="domain" description="DUF4048" evidence="3">
    <location>
        <begin position="330"/>
        <end position="553"/>
    </location>
</feature>
<sequence>MPSVQRICFLSACSNALFQPDTSPISVNKVLVGANRRPTSNWKHRHHPYQYRRQHRYSSSATHSRPYTTEPFVYIPGSLAKPLHLPAKQKPSPASPHREKRHIPRISIHSSSGEAMSEEQAPDLPPRSDQSSRRPQDRVDGRDVEPRVSEEGLAPSPSGLGILQADDVNETRSMRSESSVSRNTNRLSLTLPIAPPNAFPTRPVPSSATMASYPPTPLDTPALASPSDPNDFITAIAAQERRVLDLREELERAELELVTLKRQWANNEVRNTRAKTRLAEPPRPVVPHIDTPEDPANRQSAELERRRALLLGQQATPSQTRHRRVFTGSHTRALSLLSPVKASGEGFGAHEDANTQRRELRRAESLRSPATTPGHSPSLSGYAPFIPSNLAKRASWQPRSAHQQTSGVKQIAEDFKAGLWTFMEDLRQATVGDEPVTGHGNHLRGIDGNTRSLPSASNRGHDPNHETVRTPAPPRVHATSSHDEDVTPTASSRRRDMEGTDDKDKENGDTPTQARHKSVSKAAKHTKRFSLTPLSMDHFDDSEWSSWETPAKSPRWSGSTANGDLISFPDETVPTTTSP</sequence>
<keyword evidence="5" id="KW-1185">Reference proteome</keyword>
<accession>A0A420Y2F5</accession>
<feature type="coiled-coil region" evidence="1">
    <location>
        <begin position="236"/>
        <end position="263"/>
    </location>
</feature>
<dbReference type="OrthoDB" id="4097086at2759"/>
<feature type="compositionally biased region" description="Polar residues" evidence="2">
    <location>
        <begin position="176"/>
        <end position="188"/>
    </location>
</feature>
<keyword evidence="1" id="KW-0175">Coiled coil</keyword>
<dbReference type="Pfam" id="PF13257">
    <property type="entry name" value="DUF4048"/>
    <property type="match status" value="1"/>
</dbReference>
<feature type="compositionally biased region" description="Polar residues" evidence="2">
    <location>
        <begin position="449"/>
        <end position="458"/>
    </location>
</feature>